<organism evidence="1 2">
    <name type="scientific">Rhodosorus marinus</name>
    <dbReference type="NCBI Taxonomy" id="101924"/>
    <lineage>
        <taxon>Eukaryota</taxon>
        <taxon>Rhodophyta</taxon>
        <taxon>Stylonematophyceae</taxon>
        <taxon>Stylonematales</taxon>
        <taxon>Stylonemataceae</taxon>
        <taxon>Rhodosorus</taxon>
    </lineage>
</organism>
<reference evidence="1 2" key="1">
    <citation type="journal article" date="2023" name="Nat. Commun.">
        <title>Origin of minicircular mitochondrial genomes in red algae.</title>
        <authorList>
            <person name="Lee Y."/>
            <person name="Cho C.H."/>
            <person name="Lee Y.M."/>
            <person name="Park S.I."/>
            <person name="Yang J.H."/>
            <person name="West J.A."/>
            <person name="Bhattacharya D."/>
            <person name="Yoon H.S."/>
        </authorList>
    </citation>
    <scope>NUCLEOTIDE SEQUENCE [LARGE SCALE GENOMIC DNA]</scope>
    <source>
        <strain evidence="1 2">CCMP1338</strain>
        <tissue evidence="1">Whole cell</tissue>
    </source>
</reference>
<dbReference type="GO" id="GO:0005886">
    <property type="term" value="C:plasma membrane"/>
    <property type="evidence" value="ECO:0007669"/>
    <property type="project" value="TreeGrafter"/>
</dbReference>
<dbReference type="AlphaFoldDB" id="A0AAV8V1K1"/>
<dbReference type="GO" id="GO:0071277">
    <property type="term" value="P:cellular response to calcium ion"/>
    <property type="evidence" value="ECO:0007669"/>
    <property type="project" value="TreeGrafter"/>
</dbReference>
<dbReference type="SUPFAM" id="SSF49562">
    <property type="entry name" value="C2 domain (Calcium/lipid-binding domain, CaLB)"/>
    <property type="match status" value="1"/>
</dbReference>
<gene>
    <name evidence="1" type="ORF">NDN08_003718</name>
</gene>
<dbReference type="PANTHER" id="PTHR10857:SF106">
    <property type="entry name" value="C2 DOMAIN-CONTAINING PROTEIN"/>
    <property type="match status" value="1"/>
</dbReference>
<dbReference type="Gene3D" id="2.60.40.150">
    <property type="entry name" value="C2 domain"/>
    <property type="match status" value="1"/>
</dbReference>
<evidence type="ECO:0000313" key="2">
    <source>
        <dbReference type="Proteomes" id="UP001157974"/>
    </source>
</evidence>
<dbReference type="EMBL" id="JAMWBK010000003">
    <property type="protein sequence ID" value="KAJ8907237.1"/>
    <property type="molecule type" value="Genomic_DNA"/>
</dbReference>
<name>A0AAV8V1K1_9RHOD</name>
<dbReference type="InterPro" id="IPR035892">
    <property type="entry name" value="C2_domain_sf"/>
</dbReference>
<accession>A0AAV8V1K1</accession>
<dbReference type="PANTHER" id="PTHR10857">
    <property type="entry name" value="COPINE"/>
    <property type="match status" value="1"/>
</dbReference>
<dbReference type="Proteomes" id="UP001157974">
    <property type="component" value="Unassembled WGS sequence"/>
</dbReference>
<comment type="caution">
    <text evidence="1">The sequence shown here is derived from an EMBL/GenBank/DDBJ whole genome shotgun (WGS) entry which is preliminary data.</text>
</comment>
<evidence type="ECO:0008006" key="3">
    <source>
        <dbReference type="Google" id="ProtNLM"/>
    </source>
</evidence>
<evidence type="ECO:0000313" key="1">
    <source>
        <dbReference type="EMBL" id="KAJ8907237.1"/>
    </source>
</evidence>
<proteinExistence type="predicted"/>
<keyword evidence="2" id="KW-1185">Reference proteome</keyword>
<dbReference type="GO" id="GO:0005544">
    <property type="term" value="F:calcium-dependent phospholipid binding"/>
    <property type="evidence" value="ECO:0007669"/>
    <property type="project" value="InterPro"/>
</dbReference>
<protein>
    <recommendedName>
        <fullName evidence="3">C2 domain-containing protein</fullName>
    </recommendedName>
</protein>
<dbReference type="InterPro" id="IPR045052">
    <property type="entry name" value="Copine"/>
</dbReference>
<sequence length="295" mass="33488">MKTYELRFRCKELLKRDPLSKSDPFVQITDSYRRPIDVTETIINDSDPVFVKPVLVSQRRFPLFLNVFDRDSNRSDGAEGNELLGKSDAIYESDLVAGNKTLTLELKGVELRKGEINAGYLTIKTEDYRPTKPEKLAVSLKLVATVAPPFNHVGVDIYRKNEGGGGWTRVYRSEHLSKRSDLMADPHSETELYLSINVPVRVFNTGEENREARIVIHSVRTPPATTFKSRVASDLRQVYAVFGSNSNMIRSGKHSGAIFEEVDFEVLKDIEMDEPDYTTAKKHVSLVLKETFLMR</sequence>